<evidence type="ECO:0000256" key="6">
    <source>
        <dbReference type="ARBA" id="ARBA00022989"/>
    </source>
</evidence>
<feature type="transmembrane region" description="Helical" evidence="8">
    <location>
        <begin position="98"/>
        <end position="117"/>
    </location>
</feature>
<dbReference type="Proteomes" id="UP000195981">
    <property type="component" value="Unassembled WGS sequence"/>
</dbReference>
<keyword evidence="3" id="KW-0813">Transport</keyword>
<protein>
    <submittedName>
        <fullName evidence="9">ABC-type Fe3+-siderophore transport system, permease component</fullName>
    </submittedName>
</protein>
<evidence type="ECO:0000256" key="4">
    <source>
        <dbReference type="ARBA" id="ARBA00022475"/>
    </source>
</evidence>
<feature type="transmembrane region" description="Helical" evidence="8">
    <location>
        <begin position="248"/>
        <end position="277"/>
    </location>
</feature>
<feature type="transmembrane region" description="Helical" evidence="8">
    <location>
        <begin position="124"/>
        <end position="143"/>
    </location>
</feature>
<dbReference type="PANTHER" id="PTHR30472">
    <property type="entry name" value="FERRIC ENTEROBACTIN TRANSPORT SYSTEM PERMEASE PROTEIN"/>
    <property type="match status" value="1"/>
</dbReference>
<dbReference type="GO" id="GO:0033214">
    <property type="term" value="P:siderophore-iron import into cell"/>
    <property type="evidence" value="ECO:0007669"/>
    <property type="project" value="TreeGrafter"/>
</dbReference>
<keyword evidence="6 8" id="KW-1133">Transmembrane helix</keyword>
<dbReference type="GO" id="GO:0005886">
    <property type="term" value="C:plasma membrane"/>
    <property type="evidence" value="ECO:0007669"/>
    <property type="project" value="UniProtKB-SubCell"/>
</dbReference>
<keyword evidence="7 8" id="KW-0472">Membrane</keyword>
<comment type="similarity">
    <text evidence="2">Belongs to the binding-protein-dependent transport system permease family. FecCD subfamily.</text>
</comment>
<dbReference type="GO" id="GO:0022857">
    <property type="term" value="F:transmembrane transporter activity"/>
    <property type="evidence" value="ECO:0007669"/>
    <property type="project" value="InterPro"/>
</dbReference>
<name>A0A1X6WSQ0_9MICO</name>
<accession>A0A1X6WSQ0</accession>
<evidence type="ECO:0000256" key="8">
    <source>
        <dbReference type="SAM" id="Phobius"/>
    </source>
</evidence>
<keyword evidence="5 8" id="KW-0812">Transmembrane</keyword>
<comment type="subcellular location">
    <subcellularLocation>
        <location evidence="1">Cell membrane</location>
        <topology evidence="1">Multi-pass membrane protein</topology>
    </subcellularLocation>
</comment>
<dbReference type="Gene3D" id="1.10.3470.10">
    <property type="entry name" value="ABC transporter involved in vitamin B12 uptake, BtuC"/>
    <property type="match status" value="1"/>
</dbReference>
<dbReference type="Pfam" id="PF01032">
    <property type="entry name" value="FecCD"/>
    <property type="match status" value="1"/>
</dbReference>
<proteinExistence type="inferred from homology"/>
<organism evidence="9 10">
    <name type="scientific">Brachybacterium nesterenkovii</name>
    <dbReference type="NCBI Taxonomy" id="47847"/>
    <lineage>
        <taxon>Bacteria</taxon>
        <taxon>Bacillati</taxon>
        <taxon>Actinomycetota</taxon>
        <taxon>Actinomycetes</taxon>
        <taxon>Micrococcales</taxon>
        <taxon>Dermabacteraceae</taxon>
        <taxon>Brachybacterium</taxon>
    </lineage>
</organism>
<evidence type="ECO:0000256" key="2">
    <source>
        <dbReference type="ARBA" id="ARBA00007935"/>
    </source>
</evidence>
<dbReference type="CDD" id="cd06550">
    <property type="entry name" value="TM_ABC_iron-siderophores_like"/>
    <property type="match status" value="1"/>
</dbReference>
<dbReference type="InterPro" id="IPR000522">
    <property type="entry name" value="ABC_transptr_permease_BtuC"/>
</dbReference>
<keyword evidence="10" id="KW-1185">Reference proteome</keyword>
<evidence type="ECO:0000313" key="9">
    <source>
        <dbReference type="EMBL" id="SLM87770.1"/>
    </source>
</evidence>
<dbReference type="SUPFAM" id="SSF81345">
    <property type="entry name" value="ABC transporter involved in vitamin B12 uptake, BtuC"/>
    <property type="match status" value="1"/>
</dbReference>
<evidence type="ECO:0000256" key="7">
    <source>
        <dbReference type="ARBA" id="ARBA00023136"/>
    </source>
</evidence>
<dbReference type="InterPro" id="IPR037294">
    <property type="entry name" value="ABC_BtuC-like"/>
</dbReference>
<feature type="transmembrane region" description="Helical" evidence="8">
    <location>
        <begin position="204"/>
        <end position="228"/>
    </location>
</feature>
<feature type="transmembrane region" description="Helical" evidence="8">
    <location>
        <begin position="289"/>
        <end position="307"/>
    </location>
</feature>
<feature type="transmembrane region" description="Helical" evidence="8">
    <location>
        <begin position="319"/>
        <end position="338"/>
    </location>
</feature>
<dbReference type="EMBL" id="FWFG01000004">
    <property type="protein sequence ID" value="SLM87770.1"/>
    <property type="molecule type" value="Genomic_DNA"/>
</dbReference>
<dbReference type="OrthoDB" id="9782305at2"/>
<evidence type="ECO:0000256" key="3">
    <source>
        <dbReference type="ARBA" id="ARBA00022448"/>
    </source>
</evidence>
<feature type="transmembrane region" description="Helical" evidence="8">
    <location>
        <begin position="163"/>
        <end position="183"/>
    </location>
</feature>
<evidence type="ECO:0000313" key="10">
    <source>
        <dbReference type="Proteomes" id="UP000195981"/>
    </source>
</evidence>
<gene>
    <name evidence="9" type="ORF">FM110_00295</name>
</gene>
<reference evidence="9 10" key="1">
    <citation type="submission" date="2017-02" db="EMBL/GenBank/DDBJ databases">
        <authorList>
            <person name="Peterson S.W."/>
        </authorList>
    </citation>
    <scope>NUCLEOTIDE SEQUENCE [LARGE SCALE GENOMIC DNA]</scope>
    <source>
        <strain evidence="9 10">CIP104813</strain>
    </source>
</reference>
<evidence type="ECO:0000256" key="5">
    <source>
        <dbReference type="ARBA" id="ARBA00022692"/>
    </source>
</evidence>
<evidence type="ECO:0000256" key="1">
    <source>
        <dbReference type="ARBA" id="ARBA00004651"/>
    </source>
</evidence>
<dbReference type="PANTHER" id="PTHR30472:SF1">
    <property type="entry name" value="FE(3+) DICITRATE TRANSPORT SYSTEM PERMEASE PROTEIN FECC-RELATED"/>
    <property type="match status" value="1"/>
</dbReference>
<dbReference type="RefSeq" id="WP_087101552.1">
    <property type="nucleotide sequence ID" value="NZ_FWFG01000004.1"/>
</dbReference>
<dbReference type="AlphaFoldDB" id="A0A1X6WSQ0"/>
<keyword evidence="4" id="KW-1003">Cell membrane</keyword>
<sequence>MRPANGGRRALAAALPFAVLVVVSIAAVALGVRSVPPGEAVDALLTWIGGTEPADIAGAAVVSRVPRTVTGIVVGAALAVSGLAIQGATRNPLGDPGILGLGAGAHLAVVIGLVLGITGNLGVLIALAALGTLAAAVLVYTVAAAASRLGGAGGGAPGPLSLTLAGAAVAAGAGSLTSAALLVDQQAREQFRFWAVGTLARADLPDALALGAVVLIGILAVLAAAPGLDAVALGDDMAHGLGARPERLRAVLLGATVLLSAAATALAGPIGFVGLMVPHALRRLGPGSTRALVIGCAGWGAVLVVLADIVGRLVIAPQGVPIGVATVLLGVPVLLVLLQRGRVMAP</sequence>